<accession>A0A947DA51</accession>
<dbReference type="AlphaFoldDB" id="A0A947DA51"/>
<dbReference type="Proteomes" id="UP000766595">
    <property type="component" value="Unassembled WGS sequence"/>
</dbReference>
<evidence type="ECO:0000256" key="1">
    <source>
        <dbReference type="ARBA" id="ARBA00022679"/>
    </source>
</evidence>
<keyword evidence="1" id="KW-0808">Transferase</keyword>
<dbReference type="SUPFAM" id="SSF53448">
    <property type="entry name" value="Nucleotide-diphospho-sugar transferases"/>
    <property type="match status" value="1"/>
</dbReference>
<dbReference type="InterPro" id="IPR029044">
    <property type="entry name" value="Nucleotide-diphossugar_trans"/>
</dbReference>
<name>A0A947DA51_9HYPH</name>
<evidence type="ECO:0000313" key="5">
    <source>
        <dbReference type="Proteomes" id="UP000766595"/>
    </source>
</evidence>
<sequence>MTHPSQVKRPEAKRPTRAMMLAAGIGKRMRPLTATTPKPLIEVAGKALIDHGLDRLVDAGVETVVVNVHYLADLVEFHVLKRARPKVLISDERKGLLETGGGIVKALDMIGPDPFFLFNSDSFWIDGYADNLELLVEFWDEAKMDMLLLLSPTVTASGYDGQGDFTMDPLGRLERRVEGRVAPFVYAGTAIIHPRVFAGTAQGRFSLNKFFDRALESGRLYGVHMDGIWLHVGTPEAIREAEETIRHSAA</sequence>
<dbReference type="RefSeq" id="WP_261969783.1">
    <property type="nucleotide sequence ID" value="NZ_JAHHZF010000008.1"/>
</dbReference>
<protein>
    <submittedName>
        <fullName evidence="4">Nucleotidyltransferase family protein</fullName>
    </submittedName>
</protein>
<organism evidence="4 5">
    <name type="scientific">Prosthecodimorpha staleyi</name>
    <dbReference type="NCBI Taxonomy" id="2840188"/>
    <lineage>
        <taxon>Bacteria</taxon>
        <taxon>Pseudomonadati</taxon>
        <taxon>Pseudomonadota</taxon>
        <taxon>Alphaproteobacteria</taxon>
        <taxon>Hyphomicrobiales</taxon>
        <taxon>Ancalomicrobiaceae</taxon>
        <taxon>Prosthecodimorpha</taxon>
    </lineage>
</organism>
<evidence type="ECO:0000313" key="4">
    <source>
        <dbReference type="EMBL" id="MBT9291217.1"/>
    </source>
</evidence>
<evidence type="ECO:0000256" key="2">
    <source>
        <dbReference type="ARBA" id="ARBA00022695"/>
    </source>
</evidence>
<feature type="domain" description="Nucleotidyl transferase" evidence="3">
    <location>
        <begin position="18"/>
        <end position="246"/>
    </location>
</feature>
<dbReference type="InterPro" id="IPR005835">
    <property type="entry name" value="NTP_transferase_dom"/>
</dbReference>
<keyword evidence="5" id="KW-1185">Reference proteome</keyword>
<proteinExistence type="predicted"/>
<dbReference type="EMBL" id="JAHHZF010000008">
    <property type="protein sequence ID" value="MBT9291217.1"/>
    <property type="molecule type" value="Genomic_DNA"/>
</dbReference>
<gene>
    <name evidence="4" type="ORF">KL771_17255</name>
</gene>
<keyword evidence="2" id="KW-0548">Nucleotidyltransferase</keyword>
<dbReference type="InterPro" id="IPR050065">
    <property type="entry name" value="GlmU-like"/>
</dbReference>
<dbReference type="PANTHER" id="PTHR43584:SF8">
    <property type="entry name" value="N-ACETYLMURAMATE ALPHA-1-PHOSPHATE URIDYLYLTRANSFERASE"/>
    <property type="match status" value="1"/>
</dbReference>
<dbReference type="PANTHER" id="PTHR43584">
    <property type="entry name" value="NUCLEOTIDYL TRANSFERASE"/>
    <property type="match status" value="1"/>
</dbReference>
<comment type="caution">
    <text evidence="4">The sequence shown here is derived from an EMBL/GenBank/DDBJ whole genome shotgun (WGS) entry which is preliminary data.</text>
</comment>
<dbReference type="GO" id="GO:0016779">
    <property type="term" value="F:nucleotidyltransferase activity"/>
    <property type="evidence" value="ECO:0007669"/>
    <property type="project" value="UniProtKB-KW"/>
</dbReference>
<reference evidence="4 5" key="1">
    <citation type="submission" date="2021-06" db="EMBL/GenBank/DDBJ databases">
        <authorList>
            <person name="Grouzdev D.S."/>
            <person name="Koziaeva V."/>
        </authorList>
    </citation>
    <scope>NUCLEOTIDE SEQUENCE [LARGE SCALE GENOMIC DNA]</scope>
    <source>
        <strain evidence="4 5">22</strain>
    </source>
</reference>
<dbReference type="Pfam" id="PF00483">
    <property type="entry name" value="NTP_transferase"/>
    <property type="match status" value="1"/>
</dbReference>
<dbReference type="CDD" id="cd06422">
    <property type="entry name" value="NTP_transferase_like_1"/>
    <property type="match status" value="1"/>
</dbReference>
<dbReference type="Gene3D" id="3.90.550.10">
    <property type="entry name" value="Spore Coat Polysaccharide Biosynthesis Protein SpsA, Chain A"/>
    <property type="match status" value="1"/>
</dbReference>
<evidence type="ECO:0000259" key="3">
    <source>
        <dbReference type="Pfam" id="PF00483"/>
    </source>
</evidence>